<dbReference type="EMBL" id="BOPG01000060">
    <property type="protein sequence ID" value="GIJ60801.1"/>
    <property type="molecule type" value="Genomic_DNA"/>
</dbReference>
<feature type="transmembrane region" description="Helical" evidence="5">
    <location>
        <begin position="128"/>
        <end position="149"/>
    </location>
</feature>
<evidence type="ECO:0000256" key="2">
    <source>
        <dbReference type="ARBA" id="ARBA00022692"/>
    </source>
</evidence>
<feature type="transmembrane region" description="Helical" evidence="5">
    <location>
        <begin position="20"/>
        <end position="41"/>
    </location>
</feature>
<accession>A0A8J3ZFT5</accession>
<evidence type="ECO:0000313" key="7">
    <source>
        <dbReference type="Proteomes" id="UP000612585"/>
    </source>
</evidence>
<evidence type="ECO:0000256" key="1">
    <source>
        <dbReference type="ARBA" id="ARBA00004141"/>
    </source>
</evidence>
<proteinExistence type="predicted"/>
<dbReference type="PANTHER" id="PTHR33514:SF13">
    <property type="entry name" value="PROTEIN ABCI12, CHLOROPLASTIC"/>
    <property type="match status" value="1"/>
</dbReference>
<feature type="transmembrane region" description="Helical" evidence="5">
    <location>
        <begin position="61"/>
        <end position="79"/>
    </location>
</feature>
<organism evidence="6 7">
    <name type="scientific">Virgisporangium aurantiacum</name>
    <dbReference type="NCBI Taxonomy" id="175570"/>
    <lineage>
        <taxon>Bacteria</taxon>
        <taxon>Bacillati</taxon>
        <taxon>Actinomycetota</taxon>
        <taxon>Actinomycetes</taxon>
        <taxon>Micromonosporales</taxon>
        <taxon>Micromonosporaceae</taxon>
        <taxon>Virgisporangium</taxon>
    </lineage>
</organism>
<gene>
    <name evidence="6" type="ORF">Vau01_083170</name>
</gene>
<dbReference type="CDD" id="cd16914">
    <property type="entry name" value="EcfT"/>
    <property type="match status" value="1"/>
</dbReference>
<keyword evidence="4 5" id="KW-0472">Membrane</keyword>
<evidence type="ECO:0000256" key="4">
    <source>
        <dbReference type="ARBA" id="ARBA00023136"/>
    </source>
</evidence>
<keyword evidence="7" id="KW-1185">Reference proteome</keyword>
<protein>
    <submittedName>
        <fullName evidence="6">Cobalt ABC transporter permease</fullName>
    </submittedName>
</protein>
<name>A0A8J3ZFT5_9ACTN</name>
<keyword evidence="2 5" id="KW-0812">Transmembrane</keyword>
<evidence type="ECO:0000256" key="5">
    <source>
        <dbReference type="SAM" id="Phobius"/>
    </source>
</evidence>
<dbReference type="AlphaFoldDB" id="A0A8J3ZFT5"/>
<comment type="caution">
    <text evidence="6">The sequence shown here is derived from an EMBL/GenBank/DDBJ whole genome shotgun (WGS) entry which is preliminary data.</text>
</comment>
<feature type="transmembrane region" description="Helical" evidence="5">
    <location>
        <begin position="86"/>
        <end position="108"/>
    </location>
</feature>
<dbReference type="GO" id="GO:0005886">
    <property type="term" value="C:plasma membrane"/>
    <property type="evidence" value="ECO:0007669"/>
    <property type="project" value="TreeGrafter"/>
</dbReference>
<keyword evidence="3 5" id="KW-1133">Transmembrane helix</keyword>
<reference evidence="6" key="1">
    <citation type="submission" date="2021-01" db="EMBL/GenBank/DDBJ databases">
        <title>Whole genome shotgun sequence of Virgisporangium aurantiacum NBRC 16421.</title>
        <authorList>
            <person name="Komaki H."/>
            <person name="Tamura T."/>
        </authorList>
    </citation>
    <scope>NUCLEOTIDE SEQUENCE</scope>
    <source>
        <strain evidence="6">NBRC 16421</strain>
    </source>
</reference>
<dbReference type="Proteomes" id="UP000612585">
    <property type="component" value="Unassembled WGS sequence"/>
</dbReference>
<sequence>MIYHPGNSVLHRCPPGVKLLLLTVLLALTVRYPVPMLVPLLSLYLLARIPWRVALAQVRPLWMLLLVTGAFQVLTLGWVRAVDIVCGLLVSVALAGLVTLTTRVNAMLDVLVRVLRPLRLVGVDPTRVALLLALTIRCVPMLAGIVTAVREAQLARGAGRNPLALAVPVVIRTLRAADALGEALTARGADD</sequence>
<evidence type="ECO:0000256" key="3">
    <source>
        <dbReference type="ARBA" id="ARBA00022989"/>
    </source>
</evidence>
<dbReference type="PANTHER" id="PTHR33514">
    <property type="entry name" value="PROTEIN ABCI12, CHLOROPLASTIC"/>
    <property type="match status" value="1"/>
</dbReference>
<comment type="subcellular location">
    <subcellularLocation>
        <location evidence="1">Membrane</location>
        <topology evidence="1">Multi-pass membrane protein</topology>
    </subcellularLocation>
</comment>
<dbReference type="InterPro" id="IPR003339">
    <property type="entry name" value="ABC/ECF_trnsptr_transmembrane"/>
</dbReference>
<dbReference type="Pfam" id="PF02361">
    <property type="entry name" value="CbiQ"/>
    <property type="match status" value="1"/>
</dbReference>
<evidence type="ECO:0000313" key="6">
    <source>
        <dbReference type="EMBL" id="GIJ60801.1"/>
    </source>
</evidence>